<sequence>MYWFYKKGPKNNLCDVPGVRVGHLTLEDPSRGVHTGITAILPPGDNPYRDKFIAASHRINGFGKPLGLDQVRELGEIESPILLTNTLSIGDACRGLLDYMIDLDPTIGRPTTINPLVLECNDGNINDIRLMALEPGHALEAIQSAREDFDQGSLGAGTGMVCYGLKGGIGSASRVLEVQDKTYTLGALVLANFGSTQDLCILGQKLGPDLVQEETEDQGSIVTILATDLPLDSRQLLRLCKRVQSGIARTGSFSGHGSGEFALAFTSCPNPSIQDPDLNPIFRATVEVVEESILKSLYLNQSKRAYSGKVFQSLQDRARNRGVILPDLATD</sequence>
<gene>
    <name evidence="2" type="ORF">NCTC13150_01386</name>
</gene>
<accession>A0A8H2R1P2</accession>
<dbReference type="Proteomes" id="UP000377798">
    <property type="component" value="Unassembled WGS sequence"/>
</dbReference>
<keyword evidence="2" id="KW-0378">Hydrolase</keyword>
<evidence type="ECO:0000256" key="1">
    <source>
        <dbReference type="ARBA" id="ARBA00007068"/>
    </source>
</evidence>
<evidence type="ECO:0000313" key="3">
    <source>
        <dbReference type="Proteomes" id="UP000377798"/>
    </source>
</evidence>
<keyword evidence="2" id="KW-0645">Protease</keyword>
<protein>
    <submittedName>
        <fullName evidence="2">L-aminopeptidase/D-esterase</fullName>
    </submittedName>
</protein>
<dbReference type="EMBL" id="CAACYI010000001">
    <property type="protein sequence ID" value="VFB16813.1"/>
    <property type="molecule type" value="Genomic_DNA"/>
</dbReference>
<comment type="similarity">
    <text evidence="1">Belongs to the peptidase S58 family.</text>
</comment>
<dbReference type="SUPFAM" id="SSF56266">
    <property type="entry name" value="DmpA/ArgJ-like"/>
    <property type="match status" value="1"/>
</dbReference>
<reference evidence="2 3" key="1">
    <citation type="submission" date="2019-02" db="EMBL/GenBank/DDBJ databases">
        <authorList>
            <consortium name="Pathogen Informatics"/>
        </authorList>
    </citation>
    <scope>NUCLEOTIDE SEQUENCE [LARGE SCALE GENOMIC DNA]</scope>
    <source>
        <strain evidence="2 3">3012STDY7089603</strain>
    </source>
</reference>
<evidence type="ECO:0000313" key="2">
    <source>
        <dbReference type="EMBL" id="VFB16813.1"/>
    </source>
</evidence>
<organism evidence="2 3">
    <name type="scientific">Urinicoccus massiliensis</name>
    <dbReference type="NCBI Taxonomy" id="1723382"/>
    <lineage>
        <taxon>Bacteria</taxon>
        <taxon>Bacillati</taxon>
        <taxon>Bacillota</taxon>
        <taxon>Tissierellia</taxon>
        <taxon>Tissierellales</taxon>
        <taxon>Peptoniphilaceae</taxon>
        <taxon>Urinicoccus</taxon>
    </lineage>
</organism>
<comment type="caution">
    <text evidence="2">The sequence shown here is derived from an EMBL/GenBank/DDBJ whole genome shotgun (WGS) entry which is preliminary data.</text>
</comment>
<proteinExistence type="inferred from homology"/>
<dbReference type="RefSeq" id="WP_131749493.1">
    <property type="nucleotide sequence ID" value="NZ_CAACYI010000001.1"/>
</dbReference>
<keyword evidence="3" id="KW-1185">Reference proteome</keyword>
<dbReference type="PANTHER" id="PTHR36512:SF3">
    <property type="entry name" value="BLR5678 PROTEIN"/>
    <property type="match status" value="1"/>
</dbReference>
<name>A0A8H2R1P2_9FIRM</name>
<dbReference type="Gene3D" id="3.60.70.12">
    <property type="entry name" value="L-amino peptidase D-ALA esterase/amidase"/>
    <property type="match status" value="1"/>
</dbReference>
<dbReference type="AlphaFoldDB" id="A0A8H2R1P2"/>
<dbReference type="GO" id="GO:0004177">
    <property type="term" value="F:aminopeptidase activity"/>
    <property type="evidence" value="ECO:0007669"/>
    <property type="project" value="UniProtKB-KW"/>
</dbReference>
<keyword evidence="2" id="KW-0031">Aminopeptidase</keyword>
<dbReference type="PANTHER" id="PTHR36512">
    <property type="entry name" value="D-AMINOPEPTIDASE"/>
    <property type="match status" value="1"/>
</dbReference>
<dbReference type="InterPro" id="IPR016117">
    <property type="entry name" value="ArgJ-like_dom_sf"/>
</dbReference>
<dbReference type="InterPro" id="IPR005321">
    <property type="entry name" value="Peptidase_S58_DmpA"/>
</dbReference>
<dbReference type="Pfam" id="PF03576">
    <property type="entry name" value="Peptidase_S58"/>
    <property type="match status" value="1"/>
</dbReference>